<sequence length="206" mass="22547">MPSPSSRSSAATWYASSAARPCCCARATRSGSTGCPCVFAELTSSERPPGRAGFMLSDRSVLGRAVLGRAVLGLTSPTLFAVVGWQGRGRMWRRLLHWLSTATAVASFPPIGITPSLRRSNPDAPLPPCRASAGPTSFWTTWWRQRSKLLARARSVPKRCRFKGLSSRCLSHCSQYKRAIMSHTPRTKLIQLRLSQMSGGEDPEIR</sequence>
<dbReference type="EMBL" id="FNDT01000063">
    <property type="protein sequence ID" value="SDJ05822.1"/>
    <property type="molecule type" value="Genomic_DNA"/>
</dbReference>
<accession>A0A1G8QM39</accession>
<proteinExistence type="predicted"/>
<reference evidence="1 2" key="1">
    <citation type="submission" date="2016-10" db="EMBL/GenBank/DDBJ databases">
        <authorList>
            <person name="de Groot N.N."/>
        </authorList>
    </citation>
    <scope>NUCLEOTIDE SEQUENCE [LARGE SCALE GENOMIC DNA]</scope>
    <source>
        <strain evidence="1 2">NP_1H</strain>
    </source>
</reference>
<organism evidence="1 2">
    <name type="scientific">Arthrobacter subterraneus</name>
    <dbReference type="NCBI Taxonomy" id="335973"/>
    <lineage>
        <taxon>Bacteria</taxon>
        <taxon>Bacillati</taxon>
        <taxon>Actinomycetota</taxon>
        <taxon>Actinomycetes</taxon>
        <taxon>Micrococcales</taxon>
        <taxon>Micrococcaceae</taxon>
        <taxon>Arthrobacter</taxon>
    </lineage>
</organism>
<dbReference type="Proteomes" id="UP000199258">
    <property type="component" value="Unassembled WGS sequence"/>
</dbReference>
<keyword evidence="2" id="KW-1185">Reference proteome</keyword>
<name>A0A1G8QM39_9MICC</name>
<gene>
    <name evidence="1" type="ORF">SAMN04488693_1631</name>
</gene>
<evidence type="ECO:0000313" key="2">
    <source>
        <dbReference type="Proteomes" id="UP000199258"/>
    </source>
</evidence>
<evidence type="ECO:0000313" key="1">
    <source>
        <dbReference type="EMBL" id="SDJ05822.1"/>
    </source>
</evidence>
<protein>
    <submittedName>
        <fullName evidence="1">Uncharacterized protein</fullName>
    </submittedName>
</protein>
<dbReference type="AlphaFoldDB" id="A0A1G8QM39"/>